<keyword evidence="3" id="KW-1185">Reference proteome</keyword>
<accession>A0A9X2WUQ9</accession>
<feature type="signal peptide" evidence="1">
    <location>
        <begin position="1"/>
        <end position="28"/>
    </location>
</feature>
<evidence type="ECO:0008006" key="4">
    <source>
        <dbReference type="Google" id="ProtNLM"/>
    </source>
</evidence>
<evidence type="ECO:0000313" key="2">
    <source>
        <dbReference type="EMBL" id="MCT7945810.1"/>
    </source>
</evidence>
<proteinExistence type="predicted"/>
<sequence>MSHFFSRLPLCLSLICLVLLSIVSDVFANSTSPANTFASATFTSASQANDAGVPVVPVSISHAPSSNANGSNPIESSSNPNSVYAFGSYLGTGVYRAANQNATVVSIPLSFDLKKDSGSQTWLRLPISFGFFDYLAKDITEGELPSSIGTMTITPGFEHHWQASENTRMEGYLDIGFGTNFDKNDNVAIIASGISSLYDFTLAGQDAVWVSRLRFAGYSEHYGKFSDQFAVLQTGVDLELAPRWQWWDLQVQPRIFAVGYWYFNELRFISEIEQDTIVSGSYEAGFSLAFSKPLGGGLLSVDRIGFSYRRGDGLNVWRLMFSFPI</sequence>
<feature type="chain" id="PRO_5040979680" description="Transporter" evidence="1">
    <location>
        <begin position="29"/>
        <end position="325"/>
    </location>
</feature>
<name>A0A9X2WUQ9_9GAMM</name>
<keyword evidence="1" id="KW-0732">Signal</keyword>
<dbReference type="RefSeq" id="WP_261272665.1">
    <property type="nucleotide sequence ID" value="NZ_JAMTCC010000015.1"/>
</dbReference>
<comment type="caution">
    <text evidence="2">The sequence shown here is derived from an EMBL/GenBank/DDBJ whole genome shotgun (WGS) entry which is preliminary data.</text>
</comment>
<evidence type="ECO:0000256" key="1">
    <source>
        <dbReference type="SAM" id="SignalP"/>
    </source>
</evidence>
<dbReference type="AlphaFoldDB" id="A0A9X2WUQ9"/>
<evidence type="ECO:0000313" key="3">
    <source>
        <dbReference type="Proteomes" id="UP001155604"/>
    </source>
</evidence>
<dbReference type="Proteomes" id="UP001155604">
    <property type="component" value="Unassembled WGS sequence"/>
</dbReference>
<gene>
    <name evidence="2" type="ORF">NE536_10585</name>
</gene>
<dbReference type="EMBL" id="JAMTCC010000015">
    <property type="protein sequence ID" value="MCT7945810.1"/>
    <property type="molecule type" value="Genomic_DNA"/>
</dbReference>
<protein>
    <recommendedName>
        <fullName evidence="4">Transporter</fullName>
    </recommendedName>
</protein>
<organism evidence="2 3">
    <name type="scientific">Shewanella septentrionalis</name>
    <dbReference type="NCBI Taxonomy" id="2952223"/>
    <lineage>
        <taxon>Bacteria</taxon>
        <taxon>Pseudomonadati</taxon>
        <taxon>Pseudomonadota</taxon>
        <taxon>Gammaproteobacteria</taxon>
        <taxon>Alteromonadales</taxon>
        <taxon>Shewanellaceae</taxon>
        <taxon>Shewanella</taxon>
    </lineage>
</organism>
<reference evidence="2" key="1">
    <citation type="journal article" date="2023" name="Int. J. Syst. Evol. Microbiol.">
        <title>&lt;i&gt;Shewanella septentrionalis&lt;/i&gt; sp. nov. and &lt;i&gt;Shewanella holmiensis&lt;/i&gt; sp. nov., isolated from Baltic Sea water and sediments.</title>
        <authorList>
            <person name="Martin-Rodriguez A.J."/>
            <person name="Thorell K."/>
            <person name="Joffre E."/>
            <person name="Jensie-Markopoulos S."/>
            <person name="Moore E.R.B."/>
            <person name="Sjoling A."/>
        </authorList>
    </citation>
    <scope>NUCLEOTIDE SEQUENCE</scope>
    <source>
        <strain evidence="2">SP1W3</strain>
    </source>
</reference>